<dbReference type="OrthoDB" id="5625686at2"/>
<dbReference type="STRING" id="398579.Spea_0564"/>
<evidence type="ECO:0000313" key="2">
    <source>
        <dbReference type="Proteomes" id="UP000002608"/>
    </source>
</evidence>
<dbReference type="Proteomes" id="UP000002608">
    <property type="component" value="Chromosome"/>
</dbReference>
<dbReference type="InterPro" id="IPR032720">
    <property type="entry name" value="Cys_rich_CWC"/>
</dbReference>
<dbReference type="RefSeq" id="WP_012153830.1">
    <property type="nucleotide sequence ID" value="NC_009901.1"/>
</dbReference>
<reference evidence="1 2" key="1">
    <citation type="submission" date="2007-10" db="EMBL/GenBank/DDBJ databases">
        <title>Complete sequence of Shewanella pealeana ATCC 700345.</title>
        <authorList>
            <consortium name="US DOE Joint Genome Institute"/>
            <person name="Copeland A."/>
            <person name="Lucas S."/>
            <person name="Lapidus A."/>
            <person name="Barry K."/>
            <person name="Glavina del Rio T."/>
            <person name="Dalin E."/>
            <person name="Tice H."/>
            <person name="Pitluck S."/>
            <person name="Chertkov O."/>
            <person name="Brettin T."/>
            <person name="Bruce D."/>
            <person name="Detter J.C."/>
            <person name="Han C."/>
            <person name="Schmutz J."/>
            <person name="Larimer F."/>
            <person name="Land M."/>
            <person name="Hauser L."/>
            <person name="Kyrpides N."/>
            <person name="Kim E."/>
            <person name="Zhao J.-S.Z."/>
            <person name="Manno D."/>
            <person name="Hawari J."/>
            <person name="Richardson P."/>
        </authorList>
    </citation>
    <scope>NUCLEOTIDE SEQUENCE [LARGE SCALE GENOMIC DNA]</scope>
    <source>
        <strain evidence="2">ATCC 700345 / ANG-SQ1</strain>
    </source>
</reference>
<dbReference type="AlphaFoldDB" id="A8H005"/>
<proteinExistence type="predicted"/>
<dbReference type="HOGENOM" id="CLU_141656_2_0_6"/>
<dbReference type="Pfam" id="PF14375">
    <property type="entry name" value="Cys_rich_CWC"/>
    <property type="match status" value="1"/>
</dbReference>
<protein>
    <recommendedName>
        <fullName evidence="3">Cysteine-rich CWC</fullName>
    </recommendedName>
</protein>
<gene>
    <name evidence="1" type="ordered locus">Spea_0564</name>
</gene>
<dbReference type="KEGG" id="spl:Spea_0564"/>
<evidence type="ECO:0008006" key="3">
    <source>
        <dbReference type="Google" id="ProtNLM"/>
    </source>
</evidence>
<sequence length="94" mass="10238">MNDKELSLLSERESIKANHCPLCQGLNGCAAQSGAGIEQCWCSKQEFPDKRLLANILGAEELLTLSGTACICEVCLQRLQLLQAQGGTLFKRID</sequence>
<name>A8H005_SHEPA</name>
<keyword evidence="2" id="KW-1185">Reference proteome</keyword>
<dbReference type="EMBL" id="CP000851">
    <property type="protein sequence ID" value="ABV85892.1"/>
    <property type="molecule type" value="Genomic_DNA"/>
</dbReference>
<evidence type="ECO:0000313" key="1">
    <source>
        <dbReference type="EMBL" id="ABV85892.1"/>
    </source>
</evidence>
<accession>A8H005</accession>
<organism evidence="1 2">
    <name type="scientific">Shewanella pealeana (strain ATCC 700345 / ANG-SQ1)</name>
    <dbReference type="NCBI Taxonomy" id="398579"/>
    <lineage>
        <taxon>Bacteria</taxon>
        <taxon>Pseudomonadati</taxon>
        <taxon>Pseudomonadota</taxon>
        <taxon>Gammaproteobacteria</taxon>
        <taxon>Alteromonadales</taxon>
        <taxon>Shewanellaceae</taxon>
        <taxon>Shewanella</taxon>
    </lineage>
</organism>